<proteinExistence type="predicted"/>
<evidence type="ECO:0000256" key="1">
    <source>
        <dbReference type="SAM" id="MobiDB-lite"/>
    </source>
</evidence>
<name>A0A097EYQ4_9CAUD</name>
<feature type="region of interest" description="Disordered" evidence="1">
    <location>
        <begin position="1"/>
        <end position="20"/>
    </location>
</feature>
<feature type="compositionally biased region" description="Low complexity" evidence="1">
    <location>
        <begin position="74"/>
        <end position="90"/>
    </location>
</feature>
<protein>
    <submittedName>
        <fullName evidence="2">Uncharacterized protein</fullName>
    </submittedName>
</protein>
<dbReference type="Proteomes" id="UP000029891">
    <property type="component" value="Segment"/>
</dbReference>
<evidence type="ECO:0000313" key="3">
    <source>
        <dbReference type="Proteomes" id="UP000029891"/>
    </source>
</evidence>
<organism evidence="2 3">
    <name type="scientific">Mycobacterium phage Carcharodon</name>
    <dbReference type="NCBI Taxonomy" id="1555233"/>
    <lineage>
        <taxon>Viruses</taxon>
        <taxon>Duplodnaviria</taxon>
        <taxon>Heunggongvirae</taxon>
        <taxon>Uroviricota</taxon>
        <taxon>Caudoviricetes</taxon>
        <taxon>Nclasvirinae</taxon>
        <taxon>Charlievirus</taxon>
        <taxon>Charlievirus Pipsqueaks</taxon>
    </lineage>
</organism>
<dbReference type="KEGG" id="vg:26624315"/>
<dbReference type="EMBL" id="KM588359">
    <property type="protein sequence ID" value="AIT14579.1"/>
    <property type="molecule type" value="Genomic_DNA"/>
</dbReference>
<feature type="region of interest" description="Disordered" evidence="1">
    <location>
        <begin position="62"/>
        <end position="99"/>
    </location>
</feature>
<dbReference type="RefSeq" id="YP_009197196.1">
    <property type="nucleotide sequence ID" value="NC_028779.1"/>
</dbReference>
<dbReference type="GeneID" id="26624315"/>
<feature type="compositionally biased region" description="Basic residues" evidence="1">
    <location>
        <begin position="1"/>
        <end position="11"/>
    </location>
</feature>
<evidence type="ECO:0000313" key="2">
    <source>
        <dbReference type="EMBL" id="AIT14579.1"/>
    </source>
</evidence>
<sequence>MSTTPRRKAKTSARGYGAAHQRLREKYRQLVLSGRATCWRCNQPIAPTEEWDLGHDDDDRTKYRGPEHARRCNRAAAGRKAAANRRANTAPHTDATRRW</sequence>
<reference evidence="2 3" key="1">
    <citation type="submission" date="2014-09" db="EMBL/GenBank/DDBJ databases">
        <authorList>
            <person name="Brannan A.J."/>
            <person name="Lewis N."/>
            <person name="Sims A.D."/>
            <person name="Adams M.W."/>
            <person name="Blackwell H.A."/>
            <person name="Coleman M.K."/>
            <person name="Cook S.E."/>
            <person name="Gardner S.T."/>
            <person name="Katliarou V."/>
            <person name="Lyons V.J."/>
            <person name="Mann D.A."/>
            <person name="McCall D.F."/>
            <person name="McCurdy M.C."/>
            <person name="Murdock C.A."/>
            <person name="Phillips E.M."/>
            <person name="Pitts A.K."/>
            <person name="Policard D."/>
            <person name="Prince J.K."/>
            <person name="Threatt D."/>
            <person name="Serrano M.G."/>
            <person name="Buck G."/>
            <person name="Lee V."/>
            <person name="Wang Y."/>
            <person name="Carvalho R."/>
            <person name="Voegtly L."/>
            <person name="Shi R."/>
            <person name="Duckworth R."/>
            <person name="Johnson A."/>
            <person name="Loviza R."/>
            <person name="Walstead R."/>
            <person name="Shah Z."/>
            <person name="Kiflezghi M."/>
            <person name="Wade K."/>
            <person name="Anders K.R."/>
            <person name="Braun M.A."/>
            <person name="Delesalle V.A."/>
            <person name="Hughes L.E."/>
            <person name="Ware V.C."/>
            <person name="Bradley K.W."/>
            <person name="Barker L.P."/>
            <person name="Asai D.J."/>
            <person name="Bowman C.A."/>
            <person name="Russell D.A."/>
            <person name="Pope W.H."/>
            <person name="Jacobs-Sera D."/>
            <person name="Hendrix R.W."/>
            <person name="Hatfull G.F."/>
        </authorList>
    </citation>
    <scope>NUCLEOTIDE SEQUENCE [LARGE SCALE GENOMIC DNA]</scope>
</reference>
<gene>
    <name evidence="2" type="primary">71</name>
    <name evidence="2" type="ORF">PBI_CARCHARODON_71</name>
</gene>
<accession>A0A097EYQ4</accession>